<dbReference type="PIRSF" id="PIRSF005622">
    <property type="entry name" value="Hydrgn_mat_hypD"/>
    <property type="match status" value="1"/>
</dbReference>
<dbReference type="PANTHER" id="PTHR30149">
    <property type="entry name" value="HYDROGENASE PROTEIN ASSEMBLY PROTEIN HYPD"/>
    <property type="match status" value="1"/>
</dbReference>
<dbReference type="EMBL" id="DXEQ01000055">
    <property type="protein sequence ID" value="HIX71768.1"/>
    <property type="molecule type" value="Genomic_DNA"/>
</dbReference>
<evidence type="ECO:0000313" key="4">
    <source>
        <dbReference type="EMBL" id="HIX71768.1"/>
    </source>
</evidence>
<comment type="caution">
    <text evidence="4">The sequence shown here is derived from an EMBL/GenBank/DDBJ whole genome shotgun (WGS) entry which is preliminary data.</text>
</comment>
<evidence type="ECO:0000256" key="2">
    <source>
        <dbReference type="ARBA" id="ARBA00022723"/>
    </source>
</evidence>
<dbReference type="InterPro" id="IPR042244">
    <property type="entry name" value="HypD_2_sf"/>
</dbReference>
<dbReference type="GO" id="GO:0070025">
    <property type="term" value="F:carbon monoxide binding"/>
    <property type="evidence" value="ECO:0007669"/>
    <property type="project" value="TreeGrafter"/>
</dbReference>
<dbReference type="GO" id="GO:0005506">
    <property type="term" value="F:iron ion binding"/>
    <property type="evidence" value="ECO:0007669"/>
    <property type="project" value="TreeGrafter"/>
</dbReference>
<dbReference type="AlphaFoldDB" id="A0A9D1X2J1"/>
<evidence type="ECO:0000313" key="5">
    <source>
        <dbReference type="Proteomes" id="UP000886805"/>
    </source>
</evidence>
<keyword evidence="2" id="KW-0479">Metal-binding</keyword>
<dbReference type="PANTHER" id="PTHR30149:SF0">
    <property type="entry name" value="HYDROGENASE MATURATION FACTOR HYPD"/>
    <property type="match status" value="1"/>
</dbReference>
<dbReference type="InterPro" id="IPR042243">
    <property type="entry name" value="HypD_1"/>
</dbReference>
<dbReference type="Gene3D" id="6.10.20.100">
    <property type="match status" value="1"/>
</dbReference>
<keyword evidence="3" id="KW-0408">Iron</keyword>
<evidence type="ECO:0000256" key="1">
    <source>
        <dbReference type="ARBA" id="ARBA00007888"/>
    </source>
</evidence>
<proteinExistence type="inferred from homology"/>
<dbReference type="Pfam" id="PF01924">
    <property type="entry name" value="HypD"/>
    <property type="match status" value="1"/>
</dbReference>
<dbReference type="Gene3D" id="3.40.50.11750">
    <property type="entry name" value="HypD, alpha/beta domain 1"/>
    <property type="match status" value="2"/>
</dbReference>
<accession>A0A9D1X2J1</accession>
<dbReference type="GO" id="GO:0051539">
    <property type="term" value="F:4 iron, 4 sulfur cluster binding"/>
    <property type="evidence" value="ECO:0007669"/>
    <property type="project" value="TreeGrafter"/>
</dbReference>
<dbReference type="InterPro" id="IPR002780">
    <property type="entry name" value="Hyd_form_HypD"/>
</dbReference>
<dbReference type="Proteomes" id="UP000886805">
    <property type="component" value="Unassembled WGS sequence"/>
</dbReference>
<protein>
    <submittedName>
        <fullName evidence="4">Hydrogenase formation protein HypD</fullName>
    </submittedName>
</protein>
<reference evidence="4" key="1">
    <citation type="journal article" date="2021" name="PeerJ">
        <title>Extensive microbial diversity within the chicken gut microbiome revealed by metagenomics and culture.</title>
        <authorList>
            <person name="Gilroy R."/>
            <person name="Ravi A."/>
            <person name="Getino M."/>
            <person name="Pursley I."/>
            <person name="Horton D.L."/>
            <person name="Alikhan N.F."/>
            <person name="Baker D."/>
            <person name="Gharbi K."/>
            <person name="Hall N."/>
            <person name="Watson M."/>
            <person name="Adriaenssens E.M."/>
            <person name="Foster-Nyarko E."/>
            <person name="Jarju S."/>
            <person name="Secka A."/>
            <person name="Antonio M."/>
            <person name="Oren A."/>
            <person name="Chaudhuri R.R."/>
            <person name="La Ragione R."/>
            <person name="Hildebrand F."/>
            <person name="Pallen M.J."/>
        </authorList>
    </citation>
    <scope>NUCLEOTIDE SEQUENCE</scope>
    <source>
        <strain evidence="4">ChiSxjej3B15-1167</strain>
    </source>
</reference>
<comment type="similarity">
    <text evidence="1">Belongs to the HypD family.</text>
</comment>
<gene>
    <name evidence="4" type="primary">hypD</name>
    <name evidence="4" type="ORF">H9849_01970</name>
</gene>
<organism evidence="4 5">
    <name type="scientific">Candidatus Anaerobutyricum stercoripullorum</name>
    <dbReference type="NCBI Taxonomy" id="2838456"/>
    <lineage>
        <taxon>Bacteria</taxon>
        <taxon>Bacillati</taxon>
        <taxon>Bacillota</taxon>
        <taxon>Clostridia</taxon>
        <taxon>Lachnospirales</taxon>
        <taxon>Lachnospiraceae</taxon>
        <taxon>Anaerobutyricum</taxon>
    </lineage>
</organism>
<dbReference type="GO" id="GO:0051604">
    <property type="term" value="P:protein maturation"/>
    <property type="evidence" value="ECO:0007669"/>
    <property type="project" value="TreeGrafter"/>
</dbReference>
<dbReference type="NCBIfam" id="TIGR00075">
    <property type="entry name" value="hypD"/>
    <property type="match status" value="1"/>
</dbReference>
<name>A0A9D1X2J1_9FIRM</name>
<evidence type="ECO:0000256" key="3">
    <source>
        <dbReference type="ARBA" id="ARBA00023004"/>
    </source>
</evidence>
<reference evidence="4" key="2">
    <citation type="submission" date="2021-04" db="EMBL/GenBank/DDBJ databases">
        <authorList>
            <person name="Gilroy R."/>
        </authorList>
    </citation>
    <scope>NUCLEOTIDE SEQUENCE</scope>
    <source>
        <strain evidence="4">ChiSxjej3B15-1167</strain>
    </source>
</reference>
<sequence>MLYENWFKNPGDVPFLLKKITDYSKQTGPIRLMEVCGTHTMSIARSGIKSVLPENVQLLSGPGCPVCVTPANIIDMILSLSEREDILITSYGDLLRVPGSIRGDNLLKRRAGGGNVESVYSPMDALRLAEDHPEKEVVFLGAGFETTAPGTAACLLEAASRRLDNFSVLCLLKQTEPALRSLIESPDFAVSGFLCPGHVAAIIGTDRFSFLPGDYRLPGVVAGFEAADLLCSILELTRMLAENRPALKNEYTRLVRPGGNPAALSLMEKVFRPAPSRWRGLGYIDGSGYAIRDEYASWDAMQKFSLKPPAETEIPGCQCSGVIRGVVRPADCPLFGNICSPASPVGPCMVSGEGACAAAYQYG</sequence>